<dbReference type="AlphaFoldDB" id="A0A4Y8CIU8"/>
<proteinExistence type="predicted"/>
<dbReference type="Proteomes" id="UP000297299">
    <property type="component" value="Unassembled WGS sequence"/>
</dbReference>
<keyword evidence="2" id="KW-1133">Transmembrane helix</keyword>
<comment type="caution">
    <text evidence="3">The sequence shown here is derived from an EMBL/GenBank/DDBJ whole genome shotgun (WGS) entry which is preliminary data.</text>
</comment>
<protein>
    <submittedName>
        <fullName evidence="3">Uncharacterized protein</fullName>
    </submittedName>
</protein>
<name>A0A4Y8CIU8_9HELO</name>
<organism evidence="3 4">
    <name type="scientific">Botryotinia calthae</name>
    <dbReference type="NCBI Taxonomy" id="38488"/>
    <lineage>
        <taxon>Eukaryota</taxon>
        <taxon>Fungi</taxon>
        <taxon>Dikarya</taxon>
        <taxon>Ascomycota</taxon>
        <taxon>Pezizomycotina</taxon>
        <taxon>Leotiomycetes</taxon>
        <taxon>Helotiales</taxon>
        <taxon>Sclerotiniaceae</taxon>
        <taxon>Botryotinia</taxon>
    </lineage>
</organism>
<evidence type="ECO:0000313" key="4">
    <source>
        <dbReference type="Proteomes" id="UP000297299"/>
    </source>
</evidence>
<evidence type="ECO:0000256" key="2">
    <source>
        <dbReference type="SAM" id="Phobius"/>
    </source>
</evidence>
<keyword evidence="2" id="KW-0812">Transmembrane</keyword>
<feature type="region of interest" description="Disordered" evidence="1">
    <location>
        <begin position="44"/>
        <end position="66"/>
    </location>
</feature>
<keyword evidence="4" id="KW-1185">Reference proteome</keyword>
<evidence type="ECO:0000313" key="3">
    <source>
        <dbReference type="EMBL" id="TEY34365.1"/>
    </source>
</evidence>
<accession>A0A4Y8CIU8</accession>
<keyword evidence="2" id="KW-0472">Membrane</keyword>
<gene>
    <name evidence="3" type="ORF">BOTCAL_0631g00060</name>
</gene>
<dbReference type="EMBL" id="PHWZ01000628">
    <property type="protein sequence ID" value="TEY34365.1"/>
    <property type="molecule type" value="Genomic_DNA"/>
</dbReference>
<evidence type="ECO:0000256" key="1">
    <source>
        <dbReference type="SAM" id="MobiDB-lite"/>
    </source>
</evidence>
<reference evidence="3 4" key="1">
    <citation type="submission" date="2017-11" db="EMBL/GenBank/DDBJ databases">
        <title>Comparative genomics of Botrytis spp.</title>
        <authorList>
            <person name="Valero-Jimenez C.A."/>
            <person name="Tapia P."/>
            <person name="Veloso J."/>
            <person name="Silva-Moreno E."/>
            <person name="Staats M."/>
            <person name="Valdes J.H."/>
            <person name="Van Kan J.A.L."/>
        </authorList>
    </citation>
    <scope>NUCLEOTIDE SEQUENCE [LARGE SCALE GENOMIC DNA]</scope>
    <source>
        <strain evidence="3 4">MUCL2830</strain>
    </source>
</reference>
<sequence>MVGCVNCPTSGNLLAVYAIRAMNTTNKTVMHPIAIERGTITTNTNGTTTSKATATGTATGTKSTSKPSVVTTGAGSTLAAINWSKISLRLTITVVIFALLYTLSNIFQSQAALASHAMFFNFKGR</sequence>
<feature type="transmembrane region" description="Helical" evidence="2">
    <location>
        <begin position="86"/>
        <end position="103"/>
    </location>
</feature>